<dbReference type="Proteomes" id="UP000283329">
    <property type="component" value="Unassembled WGS sequence"/>
</dbReference>
<proteinExistence type="predicted"/>
<dbReference type="GeneID" id="29453886"/>
<dbReference type="Pfam" id="PF01640">
    <property type="entry name" value="Peptidase_C10"/>
    <property type="match status" value="1"/>
</dbReference>
<dbReference type="RefSeq" id="WP_004296085.1">
    <property type="nucleotide sequence ID" value="NZ_CP012938.1"/>
</dbReference>
<protein>
    <submittedName>
        <fullName evidence="1">Peptidase C10 family protein</fullName>
    </submittedName>
</protein>
<dbReference type="InterPro" id="IPR044934">
    <property type="entry name" value="Streptopain_sf"/>
</dbReference>
<organism evidence="1 2">
    <name type="scientific">Bacteroides ovatus</name>
    <dbReference type="NCBI Taxonomy" id="28116"/>
    <lineage>
        <taxon>Bacteria</taxon>
        <taxon>Pseudomonadati</taxon>
        <taxon>Bacteroidota</taxon>
        <taxon>Bacteroidia</taxon>
        <taxon>Bacteroidales</taxon>
        <taxon>Bacteroidaceae</taxon>
        <taxon>Bacteroides</taxon>
    </lineage>
</organism>
<evidence type="ECO:0000313" key="2">
    <source>
        <dbReference type="Proteomes" id="UP000283329"/>
    </source>
</evidence>
<dbReference type="AlphaFoldDB" id="A0A414X7Q0"/>
<accession>A0A414X7Q0</accession>
<dbReference type="PROSITE" id="PS51257">
    <property type="entry name" value="PROKAR_LIPOPROTEIN"/>
    <property type="match status" value="1"/>
</dbReference>
<dbReference type="Gene3D" id="3.90.70.50">
    <property type="entry name" value="Peptidase C10, streptopain"/>
    <property type="match status" value="1"/>
</dbReference>
<gene>
    <name evidence="1" type="ORF">DW206_05980</name>
</gene>
<dbReference type="SUPFAM" id="SSF54001">
    <property type="entry name" value="Cysteine proteinases"/>
    <property type="match status" value="1"/>
</dbReference>
<name>A0A414X7Q0_BACOV</name>
<dbReference type="EMBL" id="QRJR01000003">
    <property type="protein sequence ID" value="RHH50170.1"/>
    <property type="molecule type" value="Genomic_DNA"/>
</dbReference>
<dbReference type="GO" id="GO:0006508">
    <property type="term" value="P:proteolysis"/>
    <property type="evidence" value="ECO:0007669"/>
    <property type="project" value="UniProtKB-KW"/>
</dbReference>
<dbReference type="InterPro" id="IPR038765">
    <property type="entry name" value="Papain-like_cys_pep_sf"/>
</dbReference>
<dbReference type="InterPro" id="IPR000200">
    <property type="entry name" value="Peptidase_C10"/>
</dbReference>
<comment type="caution">
    <text evidence="1">The sequence shown here is derived from an EMBL/GenBank/DDBJ whole genome shotgun (WGS) entry which is preliminary data.</text>
</comment>
<dbReference type="GO" id="GO:0008234">
    <property type="term" value="F:cysteine-type peptidase activity"/>
    <property type="evidence" value="ECO:0007669"/>
    <property type="project" value="UniProtKB-KW"/>
</dbReference>
<evidence type="ECO:0000313" key="1">
    <source>
        <dbReference type="EMBL" id="RHH50170.1"/>
    </source>
</evidence>
<reference evidence="1 2" key="1">
    <citation type="submission" date="2018-08" db="EMBL/GenBank/DDBJ databases">
        <title>A genome reference for cultivated species of the human gut microbiota.</title>
        <authorList>
            <person name="Zou Y."/>
            <person name="Xue W."/>
            <person name="Luo G."/>
        </authorList>
    </citation>
    <scope>NUCLEOTIDE SEQUENCE [LARGE SCALE GENOMIC DNA]</scope>
    <source>
        <strain evidence="1 2">AM17-48</strain>
    </source>
</reference>
<dbReference type="KEGG" id="boa:Bovatus_00626"/>
<sequence>MKKNLIFCFLLILIGCSEETLDINFRESIPVDGINQDDVVPIEKAIKGLYLMMDAMPVKTRSGCTRQIEAISVCGGNSITRSNGYSLSDTVAYVVNFADNQGFAVLGARYSLEPIYALTEKGTLDAKKLNSAMINAYRRNINNEPINTLTNNWGRNNEVSIDYIYDLLAESMVVTPRIKVDKTYIYGEWEPISYVGPLVEVKWNQGYPFNMKMDYVTWNGYTAQMSVGCTVIAAAQMMSSNRHPMSAPGDSATYPWNNLKLVSNYLNMKNYFPYYPDALPLPEKSEYVDQLADVLHHIGKCFNVFFHEGGTGATIEDVLAGLKSLDPVYYKDAKWVTIKDNMDKIYKLLNASKPVYIRGSNMGNSSGHAWIIDGYLNCERDVVITETSGYNPPVTYTRREQGTMLHCNWGWQGTGDGYFLPGIFNVSKREFVDEIIDCNISQSLVMVNYGYSNEIIIY</sequence>